<dbReference type="Gene3D" id="3.90.550.10">
    <property type="entry name" value="Spore Coat Polysaccharide Biosynthesis Protein SpsA, Chain A"/>
    <property type="match status" value="1"/>
</dbReference>
<name>A4GI83_9BACT</name>
<evidence type="ECO:0000259" key="3">
    <source>
        <dbReference type="Pfam" id="PF25087"/>
    </source>
</evidence>
<evidence type="ECO:0000259" key="2">
    <source>
        <dbReference type="Pfam" id="PF00483"/>
    </source>
</evidence>
<keyword evidence="4" id="KW-0808">Transferase</keyword>
<evidence type="ECO:0000256" key="1">
    <source>
        <dbReference type="ARBA" id="ARBA00007274"/>
    </source>
</evidence>
<proteinExistence type="inferred from homology"/>
<dbReference type="Pfam" id="PF00483">
    <property type="entry name" value="NTP_transferase"/>
    <property type="match status" value="1"/>
</dbReference>
<dbReference type="EMBL" id="EF089401">
    <property type="protein sequence ID" value="ABL97794.1"/>
    <property type="molecule type" value="Genomic_DNA"/>
</dbReference>
<dbReference type="Gene3D" id="2.160.10.10">
    <property type="entry name" value="Hexapeptide repeat proteins"/>
    <property type="match status" value="1"/>
</dbReference>
<comment type="similarity">
    <text evidence="1">Belongs to the transferase hexapeptide repeat family.</text>
</comment>
<dbReference type="InterPro" id="IPR050486">
    <property type="entry name" value="Mannose-1P_guanyltransferase"/>
</dbReference>
<protein>
    <submittedName>
        <fullName evidence="4">Mannose-1-phosphate guanyltransferase</fullName>
    </submittedName>
</protein>
<dbReference type="InterPro" id="IPR029044">
    <property type="entry name" value="Nucleotide-diphossugar_trans"/>
</dbReference>
<dbReference type="GO" id="GO:0016740">
    <property type="term" value="F:transferase activity"/>
    <property type="evidence" value="ECO:0007669"/>
    <property type="project" value="UniProtKB-KW"/>
</dbReference>
<evidence type="ECO:0000313" key="4">
    <source>
        <dbReference type="EMBL" id="ABL97794.1"/>
    </source>
</evidence>
<feature type="domain" description="Nucleotidyl transferase" evidence="2">
    <location>
        <begin position="3"/>
        <end position="242"/>
    </location>
</feature>
<dbReference type="Pfam" id="PF25087">
    <property type="entry name" value="GMPPB_C"/>
    <property type="match status" value="1"/>
</dbReference>
<dbReference type="SUPFAM" id="SSF53448">
    <property type="entry name" value="Nucleotide-diphospho-sugar transferases"/>
    <property type="match status" value="1"/>
</dbReference>
<gene>
    <name evidence="4" type="ORF">ALOHA_HF1029C11.0021</name>
</gene>
<sequence>MLGIIMAGGQGSRLRPITDARPKPMVEVLGRPVIDFVKDSMVQGGVDNIIVTTGYRGEMLAEHVKGWNAEHCSARINQESTPMGTAGSVRLLLNEITETVIIGSGDSVASFDVASLIEAHKRSGAKATMALWEVEDPSPFGIVGLSPTKNGEVDGQLREGYIRKFKEKPTPEEAFSNVINAGLYILEPEVMALVPEGEKYDFSRNLFPRLLDMGWPMYAQAINGVWFDVGSPQELIRAQNVLIQQRDELPFPLPEGSRIVQGSFFHPTAEVSDDSNVEESVIAQNAFVGPNSVLVNCVLMNGSRVEEGAQLENCILSPGAVVSANVSAANVILGDDERLKND</sequence>
<dbReference type="InterPro" id="IPR056729">
    <property type="entry name" value="GMPPB_C"/>
</dbReference>
<dbReference type="AlphaFoldDB" id="A4GI83"/>
<organism evidence="4">
    <name type="scientific">uncultured marine bacterium HF10_29C11</name>
    <dbReference type="NCBI Taxonomy" id="415445"/>
    <lineage>
        <taxon>Bacteria</taxon>
        <taxon>environmental samples</taxon>
    </lineage>
</organism>
<reference evidence="4" key="1">
    <citation type="journal article" date="2007" name="Environ. Microbiol.">
        <title>Proteorhodopsin photosystem gene clusters exhibit co-evolutionary trends and shared ancestry among diverse marine microbial phyla.</title>
        <authorList>
            <person name="McCarren J."/>
            <person name="Delong E.F."/>
        </authorList>
    </citation>
    <scope>NUCLEOTIDE SEQUENCE</scope>
</reference>
<feature type="domain" description="Mannose-1-phosphate guanyltransferase C-terminal" evidence="3">
    <location>
        <begin position="263"/>
        <end position="339"/>
    </location>
</feature>
<dbReference type="InterPro" id="IPR005835">
    <property type="entry name" value="NTP_transferase_dom"/>
</dbReference>
<accession>A4GI83</accession>
<dbReference type="CDD" id="cd04181">
    <property type="entry name" value="NTP_transferase"/>
    <property type="match status" value="1"/>
</dbReference>
<dbReference type="PANTHER" id="PTHR22572">
    <property type="entry name" value="SUGAR-1-PHOSPHATE GUANYL TRANSFERASE"/>
    <property type="match status" value="1"/>
</dbReference>